<evidence type="ECO:0000256" key="1">
    <source>
        <dbReference type="ARBA" id="ARBA00022857"/>
    </source>
</evidence>
<protein>
    <recommendedName>
        <fullName evidence="4">NADP-dependent oxidoreductase domain-containing protein</fullName>
    </recommendedName>
</protein>
<evidence type="ECO:0000259" key="4">
    <source>
        <dbReference type="Pfam" id="PF00248"/>
    </source>
</evidence>
<keyword evidence="3" id="KW-1133">Transmembrane helix</keyword>
<dbReference type="InterPro" id="IPR050791">
    <property type="entry name" value="Aldo-Keto_reductase"/>
</dbReference>
<accession>A0ABR0CJN9</accession>
<evidence type="ECO:0000256" key="2">
    <source>
        <dbReference type="ARBA" id="ARBA00023002"/>
    </source>
</evidence>
<keyword evidence="1" id="KW-0521">NADP</keyword>
<dbReference type="InterPro" id="IPR023210">
    <property type="entry name" value="NADP_OxRdtase_dom"/>
</dbReference>
<dbReference type="SUPFAM" id="SSF51430">
    <property type="entry name" value="NAD(P)-linked oxidoreductase"/>
    <property type="match status" value="1"/>
</dbReference>
<dbReference type="PANTHER" id="PTHR43625">
    <property type="entry name" value="AFLATOXIN B1 ALDEHYDE REDUCTASE"/>
    <property type="match status" value="1"/>
</dbReference>
<evidence type="ECO:0000313" key="5">
    <source>
        <dbReference type="EMBL" id="KAK4477327.1"/>
    </source>
</evidence>
<comment type="caution">
    <text evidence="5">The sequence shown here is derived from an EMBL/GenBank/DDBJ whole genome shotgun (WGS) entry which is preliminary data.</text>
</comment>
<reference evidence="5 6" key="1">
    <citation type="journal article" date="2023" name="bioRxiv">
        <title>Genome report: Whole genome sequence and annotation of Penstemon davidsonii.</title>
        <authorList>
            <person name="Ostevik K.L."/>
            <person name="Alabady M."/>
            <person name="Zhang M."/>
            <person name="Rausher M.D."/>
        </authorList>
    </citation>
    <scope>NUCLEOTIDE SEQUENCE [LARGE SCALE GENOMIC DNA]</scope>
    <source>
        <strain evidence="5">DNT005</strain>
        <tissue evidence="5">Whole leaf</tissue>
    </source>
</reference>
<keyword evidence="2" id="KW-0560">Oxidoreductase</keyword>
<sequence>MASRRGKEMVTAAAARVLLYLVYSFLLFFIKTLEASVDTVRRAHGVHPISAYQMEYSLQSREVEEEIIPVCRELGIGIVADSPIGRGLFGGKKIFESVSKDSYLELLRLRIYTRTLILCMRKLTSDELKELSDAVPMEEAAGS</sequence>
<organism evidence="5 6">
    <name type="scientific">Penstemon davidsonii</name>
    <dbReference type="NCBI Taxonomy" id="160366"/>
    <lineage>
        <taxon>Eukaryota</taxon>
        <taxon>Viridiplantae</taxon>
        <taxon>Streptophyta</taxon>
        <taxon>Embryophyta</taxon>
        <taxon>Tracheophyta</taxon>
        <taxon>Spermatophyta</taxon>
        <taxon>Magnoliopsida</taxon>
        <taxon>eudicotyledons</taxon>
        <taxon>Gunneridae</taxon>
        <taxon>Pentapetalae</taxon>
        <taxon>asterids</taxon>
        <taxon>lamiids</taxon>
        <taxon>Lamiales</taxon>
        <taxon>Plantaginaceae</taxon>
        <taxon>Cheloneae</taxon>
        <taxon>Penstemon</taxon>
    </lineage>
</organism>
<evidence type="ECO:0000313" key="6">
    <source>
        <dbReference type="Proteomes" id="UP001291926"/>
    </source>
</evidence>
<name>A0ABR0CJN9_9LAMI</name>
<dbReference type="EMBL" id="JAYDYQ010002688">
    <property type="protein sequence ID" value="KAK4477327.1"/>
    <property type="molecule type" value="Genomic_DNA"/>
</dbReference>
<gene>
    <name evidence="5" type="ORF">RD792_016544</name>
</gene>
<dbReference type="Proteomes" id="UP001291926">
    <property type="component" value="Unassembled WGS sequence"/>
</dbReference>
<evidence type="ECO:0000256" key="3">
    <source>
        <dbReference type="SAM" id="Phobius"/>
    </source>
</evidence>
<dbReference type="Pfam" id="PF00248">
    <property type="entry name" value="Aldo_ket_red"/>
    <property type="match status" value="1"/>
</dbReference>
<dbReference type="Gene3D" id="3.20.20.100">
    <property type="entry name" value="NADP-dependent oxidoreductase domain"/>
    <property type="match status" value="1"/>
</dbReference>
<proteinExistence type="predicted"/>
<dbReference type="PANTHER" id="PTHR43625:SF81">
    <property type="entry name" value="OS01G0618100 PROTEIN"/>
    <property type="match status" value="1"/>
</dbReference>
<feature type="domain" description="NADP-dependent oxidoreductase" evidence="4">
    <location>
        <begin position="35"/>
        <end position="96"/>
    </location>
</feature>
<keyword evidence="3" id="KW-0472">Membrane</keyword>
<keyword evidence="6" id="KW-1185">Reference proteome</keyword>
<keyword evidence="3" id="KW-0812">Transmembrane</keyword>
<dbReference type="InterPro" id="IPR036812">
    <property type="entry name" value="NAD(P)_OxRdtase_dom_sf"/>
</dbReference>
<feature type="transmembrane region" description="Helical" evidence="3">
    <location>
        <begin position="12"/>
        <end position="30"/>
    </location>
</feature>